<dbReference type="EMBL" id="CAJOBR010085537">
    <property type="protein sequence ID" value="CAF5132061.1"/>
    <property type="molecule type" value="Genomic_DNA"/>
</dbReference>
<name>A0A822FKL0_9BILA</name>
<dbReference type="SMART" id="SM01156">
    <property type="entry name" value="DUF1716"/>
    <property type="match status" value="1"/>
</dbReference>
<evidence type="ECO:0000313" key="8">
    <source>
        <dbReference type="EMBL" id="CAF5143083.1"/>
    </source>
</evidence>
<keyword evidence="4" id="KW-0175">Coiled coil</keyword>
<evidence type="ECO:0000256" key="3">
    <source>
        <dbReference type="ARBA" id="ARBA00022737"/>
    </source>
</evidence>
<feature type="non-terminal residue" evidence="7">
    <location>
        <position position="57"/>
    </location>
</feature>
<evidence type="ECO:0000256" key="5">
    <source>
        <dbReference type="ARBA" id="ARBA00023242"/>
    </source>
</evidence>
<dbReference type="InterPro" id="IPR013180">
    <property type="entry name" value="CTNNBL1_N"/>
</dbReference>
<gene>
    <name evidence="7" type="ORF">QYT958_LOCUS46903</name>
    <name evidence="8" type="ORF">QYT958_LOCUS47892</name>
</gene>
<dbReference type="Pfam" id="PF08216">
    <property type="entry name" value="CTNNBL"/>
    <property type="match status" value="1"/>
</dbReference>
<reference evidence="7" key="1">
    <citation type="submission" date="2021-02" db="EMBL/GenBank/DDBJ databases">
        <authorList>
            <person name="Nowell W R."/>
        </authorList>
    </citation>
    <scope>NUCLEOTIDE SEQUENCE</scope>
</reference>
<evidence type="ECO:0000259" key="6">
    <source>
        <dbReference type="SMART" id="SM01156"/>
    </source>
</evidence>
<dbReference type="PANTHER" id="PTHR14978">
    <property type="entry name" value="BETA-CATENIN-LIKE PROTEIN 1 NUCLEAR ASSOCIATED PROTEIN"/>
    <property type="match status" value="1"/>
</dbReference>
<accession>A0A822FKL0</accession>
<dbReference type="PANTHER" id="PTHR14978:SF0">
    <property type="entry name" value="BETA-CATENIN-LIKE PROTEIN 1"/>
    <property type="match status" value="1"/>
</dbReference>
<evidence type="ECO:0000256" key="2">
    <source>
        <dbReference type="ARBA" id="ARBA00022553"/>
    </source>
</evidence>
<dbReference type="Proteomes" id="UP000663848">
    <property type="component" value="Unassembled WGS sequence"/>
</dbReference>
<dbReference type="Gene3D" id="1.25.10.10">
    <property type="entry name" value="Leucine-rich Repeat Variant"/>
    <property type="match status" value="1"/>
</dbReference>
<organism evidence="7 9">
    <name type="scientific">Rotaria socialis</name>
    <dbReference type="NCBI Taxonomy" id="392032"/>
    <lineage>
        <taxon>Eukaryota</taxon>
        <taxon>Metazoa</taxon>
        <taxon>Spiralia</taxon>
        <taxon>Gnathifera</taxon>
        <taxon>Rotifera</taxon>
        <taxon>Eurotatoria</taxon>
        <taxon>Bdelloidea</taxon>
        <taxon>Philodinida</taxon>
        <taxon>Philodinidae</taxon>
        <taxon>Rotaria</taxon>
    </lineage>
</organism>
<evidence type="ECO:0000256" key="4">
    <source>
        <dbReference type="ARBA" id="ARBA00023054"/>
    </source>
</evidence>
<keyword evidence="2" id="KW-0597">Phosphoprotein</keyword>
<dbReference type="EMBL" id="CAJOBR010092665">
    <property type="protein sequence ID" value="CAF5143083.1"/>
    <property type="molecule type" value="Genomic_DNA"/>
</dbReference>
<sequence>VELDETSLKRMLSQLEKRISKNQEMRIKYPDQPEKFMDSEIELNDAVQELHAVATQS</sequence>
<comment type="caution">
    <text evidence="7">The sequence shown here is derived from an EMBL/GenBank/DDBJ whole genome shotgun (WGS) entry which is preliminary data.</text>
</comment>
<evidence type="ECO:0000313" key="9">
    <source>
        <dbReference type="Proteomes" id="UP000663848"/>
    </source>
</evidence>
<feature type="domain" description="Beta-catenin-like protein 1 N-terminal" evidence="6">
    <location>
        <begin position="1"/>
        <end position="56"/>
    </location>
</feature>
<evidence type="ECO:0000256" key="1">
    <source>
        <dbReference type="ARBA" id="ARBA00004123"/>
    </source>
</evidence>
<keyword evidence="3" id="KW-0677">Repeat</keyword>
<feature type="non-terminal residue" evidence="7">
    <location>
        <position position="1"/>
    </location>
</feature>
<protein>
    <recommendedName>
        <fullName evidence="6">Beta-catenin-like protein 1 N-terminal domain-containing protein</fullName>
    </recommendedName>
</protein>
<dbReference type="InterPro" id="IPR011989">
    <property type="entry name" value="ARM-like"/>
</dbReference>
<dbReference type="GO" id="GO:0005681">
    <property type="term" value="C:spliceosomal complex"/>
    <property type="evidence" value="ECO:0007669"/>
    <property type="project" value="TreeGrafter"/>
</dbReference>
<proteinExistence type="predicted"/>
<keyword evidence="5" id="KW-0539">Nucleus</keyword>
<comment type="subcellular location">
    <subcellularLocation>
        <location evidence="1">Nucleus</location>
    </subcellularLocation>
</comment>
<evidence type="ECO:0000313" key="7">
    <source>
        <dbReference type="EMBL" id="CAF5132061.1"/>
    </source>
</evidence>
<dbReference type="AlphaFoldDB" id="A0A822FKL0"/>
<dbReference type="InterPro" id="IPR039678">
    <property type="entry name" value="CTNNBL1"/>
</dbReference>